<evidence type="ECO:0000313" key="2">
    <source>
        <dbReference type="Proteomes" id="UP000186817"/>
    </source>
</evidence>
<reference evidence="1 2" key="1">
    <citation type="submission" date="2016-02" db="EMBL/GenBank/DDBJ databases">
        <title>Genome analysis of coral dinoflagellate symbionts highlights evolutionary adaptations to a symbiotic lifestyle.</title>
        <authorList>
            <person name="Aranda M."/>
            <person name="Li Y."/>
            <person name="Liew Y.J."/>
            <person name="Baumgarten S."/>
            <person name="Simakov O."/>
            <person name="Wilson M."/>
            <person name="Piel J."/>
            <person name="Ashoor H."/>
            <person name="Bougouffa S."/>
            <person name="Bajic V.B."/>
            <person name="Ryu T."/>
            <person name="Ravasi T."/>
            <person name="Bayer T."/>
            <person name="Micklem G."/>
            <person name="Kim H."/>
            <person name="Bhak J."/>
            <person name="Lajeunesse T.C."/>
            <person name="Voolstra C.R."/>
        </authorList>
    </citation>
    <scope>NUCLEOTIDE SEQUENCE [LARGE SCALE GENOMIC DNA]</scope>
    <source>
        <strain evidence="1 2">CCMP2467</strain>
    </source>
</reference>
<dbReference type="Proteomes" id="UP000186817">
    <property type="component" value="Unassembled WGS sequence"/>
</dbReference>
<protein>
    <submittedName>
        <fullName evidence="1">Uncharacterized protein</fullName>
    </submittedName>
</protein>
<evidence type="ECO:0000313" key="1">
    <source>
        <dbReference type="EMBL" id="OLP74624.1"/>
    </source>
</evidence>
<gene>
    <name evidence="1" type="ORF">AK812_SmicGene45784</name>
</gene>
<organism evidence="1 2">
    <name type="scientific">Symbiodinium microadriaticum</name>
    <name type="common">Dinoflagellate</name>
    <name type="synonym">Zooxanthella microadriatica</name>
    <dbReference type="NCBI Taxonomy" id="2951"/>
    <lineage>
        <taxon>Eukaryota</taxon>
        <taxon>Sar</taxon>
        <taxon>Alveolata</taxon>
        <taxon>Dinophyceae</taxon>
        <taxon>Suessiales</taxon>
        <taxon>Symbiodiniaceae</taxon>
        <taxon>Symbiodinium</taxon>
    </lineage>
</organism>
<name>A0A1Q9BVF7_SYMMI</name>
<accession>A0A1Q9BVF7</accession>
<feature type="non-terminal residue" evidence="1">
    <location>
        <position position="807"/>
    </location>
</feature>
<dbReference type="AlphaFoldDB" id="A0A1Q9BVF7"/>
<dbReference type="OrthoDB" id="10365264at2759"/>
<keyword evidence="2" id="KW-1185">Reference proteome</keyword>
<dbReference type="EMBL" id="LSRX01003444">
    <property type="protein sequence ID" value="OLP74624.1"/>
    <property type="molecule type" value="Genomic_DNA"/>
</dbReference>
<comment type="caution">
    <text evidence="1">The sequence shown here is derived from an EMBL/GenBank/DDBJ whole genome shotgun (WGS) entry which is preliminary data.</text>
</comment>
<sequence length="807" mass="89391">MAPQVKDNSAAKAKATGLAKKAAADSSLAILGPMFDPNAEYKAKLQECIKIIEGHRVFGKNIRTMDPLPLEQGFMAPYDALVCEEKKRKKETYLCGINALWADPMRSPSPRVPIMDSAVEDMAKVFMKDGPVDMAKVFMKDGPVIQQDERMDLAFPSNPMTPSDEAVRCSPEEPQHALIFAISQRIEEKADEKELKAWKRLVLSFPGCFLALEGEEAIYFHLTNSRLKPATRAKAVTHKTLQLIFDIMEFKRMMEAPGKPLSNADIAALYASKLNTEAEDKKQSRTSPSTIEAALNVANNILKHASLRDLILRCERRWLQESPFQGIYKLQELSKACKHSVSRMLWVMSLTELRVLAGHMASSDFTVRNFNQRGSKQWVDLFLKQLEMKNWLLTTCLDGKNLPAEIKLKVREIFKSPTSYVEQLRPISEAANVDLSWQAAWPSSALSFIELVEQASFNLQGGDDHMVRLGLKNAKAAHEIIQEYSPFKETLQAVDEHLESEMKAAREKLSAAVVVADDDADPGSGGQGAASSAMGAPTKTMSVQLHLFFFIPDWIPGDVVQESEEMMQSAESDETVRQQQHVQRLMKSYIVLEVEEGKTVTELAASLAKHAAVKVEGGADGRGGNVLIAFDVNTYGEALTAPHVRRAPLPMAMLQKLFQSVEIARHGTNTGEVSEGEVYAVLNGGRIDNSCFSKLLGTGPGVGKKAAKKVDTKCRSIMVTLTEASVKQRKVRVAQNRVAKVRCSQQLLLWYNPSTHMPVKTHKHFADSTSASDVLGPFALEAWNKLPSLTVEEKKAWWGKRRVAVGG</sequence>
<proteinExistence type="predicted"/>